<feature type="domain" description="Glycosyltransferase 2-like" evidence="4">
    <location>
        <begin position="8"/>
        <end position="168"/>
    </location>
</feature>
<reference evidence="5 6" key="1">
    <citation type="submission" date="2020-08" db="EMBL/GenBank/DDBJ databases">
        <title>Sequencing the genomes of 1000 actinobacteria strains.</title>
        <authorList>
            <person name="Klenk H.-P."/>
        </authorList>
    </citation>
    <scope>NUCLEOTIDE SEQUENCE [LARGE SCALE GENOMIC DNA]</scope>
    <source>
        <strain evidence="5 6">DSM 23694</strain>
    </source>
</reference>
<evidence type="ECO:0000256" key="3">
    <source>
        <dbReference type="ARBA" id="ARBA00022679"/>
    </source>
</evidence>
<dbReference type="AlphaFoldDB" id="A0A7W8YCH9"/>
<sequence>MSTPPSISIIIPAYNEENCIRQCLVAAIFQTVPAHEIVVVDNKSTDSTAEIVRQVQLEYPDANIILTSHEADQGLIPTRDHGFNVATGDVYGRIDADCVLESDWVERVSETFQDPEVMAATGPVVYSDMPLRRFGLKADDKIRQFVLKLARGQYHFLFGSNMALRNSAWESIKDHVCRDEEDLMHEDIDISVHLAQHNLLIRYVPTMITGMSARRVEDSPKDYWYYVNRFDRTYTAHDIEHRVLRVPMVLFMSVYAPAKMLRTLHHQRTRYLTRRQARNVRAKSELRATRLL</sequence>
<dbReference type="PANTHER" id="PTHR43630">
    <property type="entry name" value="POLY-BETA-1,6-N-ACETYL-D-GLUCOSAMINE SYNTHASE"/>
    <property type="match status" value="1"/>
</dbReference>
<evidence type="ECO:0000313" key="5">
    <source>
        <dbReference type="EMBL" id="MBB5598857.1"/>
    </source>
</evidence>
<dbReference type="InterPro" id="IPR029044">
    <property type="entry name" value="Nucleotide-diphossugar_trans"/>
</dbReference>
<protein>
    <submittedName>
        <fullName evidence="5">Cellulose synthase/poly-beta-1,6-N-acetylglucosamine synthase-like glycosyltransferase</fullName>
    </submittedName>
</protein>
<dbReference type="Gene3D" id="3.90.550.10">
    <property type="entry name" value="Spore Coat Polysaccharide Biosynthesis Protein SpsA, Chain A"/>
    <property type="match status" value="1"/>
</dbReference>
<evidence type="ECO:0000256" key="1">
    <source>
        <dbReference type="ARBA" id="ARBA00006739"/>
    </source>
</evidence>
<keyword evidence="3 5" id="KW-0808">Transferase</keyword>
<dbReference type="RefSeq" id="WP_338087495.1">
    <property type="nucleotide sequence ID" value="NZ_JACHBL010000001.1"/>
</dbReference>
<dbReference type="SUPFAM" id="SSF53448">
    <property type="entry name" value="Nucleotide-diphospho-sugar transferases"/>
    <property type="match status" value="1"/>
</dbReference>
<dbReference type="Proteomes" id="UP000523863">
    <property type="component" value="Unassembled WGS sequence"/>
</dbReference>
<dbReference type="InterPro" id="IPR001173">
    <property type="entry name" value="Glyco_trans_2-like"/>
</dbReference>
<dbReference type="EMBL" id="JACHBL010000001">
    <property type="protein sequence ID" value="MBB5598857.1"/>
    <property type="molecule type" value="Genomic_DNA"/>
</dbReference>
<dbReference type="GO" id="GO:0016757">
    <property type="term" value="F:glycosyltransferase activity"/>
    <property type="evidence" value="ECO:0007669"/>
    <property type="project" value="UniProtKB-KW"/>
</dbReference>
<name>A0A7W8YCH9_9MICC</name>
<comment type="caution">
    <text evidence="5">The sequence shown here is derived from an EMBL/GenBank/DDBJ whole genome shotgun (WGS) entry which is preliminary data.</text>
</comment>
<dbReference type="Pfam" id="PF00535">
    <property type="entry name" value="Glycos_transf_2"/>
    <property type="match status" value="1"/>
</dbReference>
<dbReference type="CDD" id="cd00761">
    <property type="entry name" value="Glyco_tranf_GTA_type"/>
    <property type="match status" value="1"/>
</dbReference>
<keyword evidence="2" id="KW-0328">Glycosyltransferase</keyword>
<dbReference type="PANTHER" id="PTHR43630:SF1">
    <property type="entry name" value="POLY-BETA-1,6-N-ACETYL-D-GLUCOSAMINE SYNTHASE"/>
    <property type="match status" value="1"/>
</dbReference>
<accession>A0A7W8YCH9</accession>
<gene>
    <name evidence="5" type="ORF">BKA12_001937</name>
</gene>
<evidence type="ECO:0000256" key="2">
    <source>
        <dbReference type="ARBA" id="ARBA00022676"/>
    </source>
</evidence>
<evidence type="ECO:0000313" key="6">
    <source>
        <dbReference type="Proteomes" id="UP000523863"/>
    </source>
</evidence>
<comment type="similarity">
    <text evidence="1">Belongs to the glycosyltransferase 2 family.</text>
</comment>
<evidence type="ECO:0000259" key="4">
    <source>
        <dbReference type="Pfam" id="PF00535"/>
    </source>
</evidence>
<organism evidence="5 6">
    <name type="scientific">Neomicrococcus lactis</name>
    <dbReference type="NCBI Taxonomy" id="732241"/>
    <lineage>
        <taxon>Bacteria</taxon>
        <taxon>Bacillati</taxon>
        <taxon>Actinomycetota</taxon>
        <taxon>Actinomycetes</taxon>
        <taxon>Micrococcales</taxon>
        <taxon>Micrococcaceae</taxon>
        <taxon>Neomicrococcus</taxon>
    </lineage>
</organism>
<proteinExistence type="inferred from homology"/>
<keyword evidence="6" id="KW-1185">Reference proteome</keyword>